<protein>
    <submittedName>
        <fullName evidence="1">Uncharacterized protein</fullName>
    </submittedName>
</protein>
<keyword evidence="2" id="KW-1185">Reference proteome</keyword>
<reference evidence="1 2" key="1">
    <citation type="journal article" date="2019" name="G3 (Bethesda)">
        <title>Sequencing of a Wild Apple (Malus baccata) Genome Unravels the Differences Between Cultivated and Wild Apple Species Regarding Disease Resistance and Cold Tolerance.</title>
        <authorList>
            <person name="Chen X."/>
        </authorList>
    </citation>
    <scope>NUCLEOTIDE SEQUENCE [LARGE SCALE GENOMIC DNA]</scope>
    <source>
        <strain evidence="2">cv. Shandingzi</strain>
        <tissue evidence="1">Leaves</tissue>
    </source>
</reference>
<gene>
    <name evidence="1" type="ORF">C1H46_044502</name>
</gene>
<comment type="caution">
    <text evidence="1">The sequence shown here is derived from an EMBL/GenBank/DDBJ whole genome shotgun (WGS) entry which is preliminary data.</text>
</comment>
<dbReference type="Proteomes" id="UP000315295">
    <property type="component" value="Unassembled WGS sequence"/>
</dbReference>
<dbReference type="AlphaFoldDB" id="A0A540K6V0"/>
<dbReference type="EMBL" id="VIEB01002202">
    <property type="protein sequence ID" value="TQD69964.1"/>
    <property type="molecule type" value="Genomic_DNA"/>
</dbReference>
<evidence type="ECO:0000313" key="2">
    <source>
        <dbReference type="Proteomes" id="UP000315295"/>
    </source>
</evidence>
<name>A0A540K6V0_MALBA</name>
<evidence type="ECO:0000313" key="1">
    <source>
        <dbReference type="EMBL" id="TQD69964.1"/>
    </source>
</evidence>
<sequence length="76" mass="9094">MRGKKMTTVITCSRDEDVYHPWINNPKPPEAILKFSRNIEKAYWCKYYKPQTMILYGLKLKDGKMRMQISWILPQA</sequence>
<proteinExistence type="predicted"/>
<accession>A0A540K6V0</accession>
<organism evidence="1 2">
    <name type="scientific">Malus baccata</name>
    <name type="common">Siberian crab apple</name>
    <name type="synonym">Pyrus baccata</name>
    <dbReference type="NCBI Taxonomy" id="106549"/>
    <lineage>
        <taxon>Eukaryota</taxon>
        <taxon>Viridiplantae</taxon>
        <taxon>Streptophyta</taxon>
        <taxon>Embryophyta</taxon>
        <taxon>Tracheophyta</taxon>
        <taxon>Spermatophyta</taxon>
        <taxon>Magnoliopsida</taxon>
        <taxon>eudicotyledons</taxon>
        <taxon>Gunneridae</taxon>
        <taxon>Pentapetalae</taxon>
        <taxon>rosids</taxon>
        <taxon>fabids</taxon>
        <taxon>Rosales</taxon>
        <taxon>Rosaceae</taxon>
        <taxon>Amygdaloideae</taxon>
        <taxon>Maleae</taxon>
        <taxon>Malus</taxon>
    </lineage>
</organism>